<sequence length="139" mass="15140">MLQRDYLAKVIESFTKRTSETLRDAVVLRSAEGVSETEDALGELMELDPAMFLSLAPDSMVTMMRLGGNGEAVGDFVAYVLNALADASLISGDRDTARLRRDQARAVALAFGVSRDVVPEQYVEVDRDIQRARSEAGIG</sequence>
<proteinExistence type="predicted"/>
<protein>
    <submittedName>
        <fullName evidence="1">Uncharacterized protein</fullName>
    </submittedName>
</protein>
<evidence type="ECO:0000313" key="1">
    <source>
        <dbReference type="EMBL" id="GJM55733.1"/>
    </source>
</evidence>
<name>A0AAV5B3W2_9ACTN</name>
<gene>
    <name evidence="1" type="ORF">ATOP_13880</name>
</gene>
<dbReference type="EMBL" id="BQKC01000001">
    <property type="protein sequence ID" value="GJM55733.1"/>
    <property type="molecule type" value="Genomic_DNA"/>
</dbReference>
<accession>A0AAV5B3W2</accession>
<keyword evidence="2" id="KW-1185">Reference proteome</keyword>
<reference evidence="1" key="1">
    <citation type="journal article" date="2022" name="Int. J. Syst. Evol. Microbiol.">
        <title>Granulimonas faecalis gen. nov., sp. nov., and Leptogranulimonas caecicola gen. nov., sp. nov., novel lactate-producing Atopobiaceae bacteria isolated from mouse intestines, and an emended description of the family Atopobiaceae.</title>
        <authorList>
            <person name="Morinaga K."/>
            <person name="Kusada H."/>
            <person name="Sakamoto S."/>
            <person name="Murakami T."/>
            <person name="Toyoda A."/>
            <person name="Mori H."/>
            <person name="Meng X.Y."/>
            <person name="Takashino M."/>
            <person name="Murotomi K."/>
            <person name="Tamaki H."/>
        </authorList>
    </citation>
    <scope>NUCLEOTIDE SEQUENCE</scope>
    <source>
        <strain evidence="1">OPF53</strain>
    </source>
</reference>
<dbReference type="AlphaFoldDB" id="A0AAV5B3W2"/>
<dbReference type="Proteomes" id="UP001055025">
    <property type="component" value="Unassembled WGS sequence"/>
</dbReference>
<dbReference type="RefSeq" id="WP_135978775.1">
    <property type="nucleotide sequence ID" value="NZ_BQKC01000001.1"/>
</dbReference>
<organism evidence="1 2">
    <name type="scientific">Granulimonas faecalis</name>
    <dbReference type="NCBI Taxonomy" id="2894155"/>
    <lineage>
        <taxon>Bacteria</taxon>
        <taxon>Bacillati</taxon>
        <taxon>Actinomycetota</taxon>
        <taxon>Coriobacteriia</taxon>
        <taxon>Coriobacteriales</taxon>
        <taxon>Kribbibacteriaceae</taxon>
        <taxon>Granulimonas</taxon>
    </lineage>
</organism>
<comment type="caution">
    <text evidence="1">The sequence shown here is derived from an EMBL/GenBank/DDBJ whole genome shotgun (WGS) entry which is preliminary data.</text>
</comment>
<evidence type="ECO:0000313" key="2">
    <source>
        <dbReference type="Proteomes" id="UP001055025"/>
    </source>
</evidence>